<organism evidence="1 2">
    <name type="scientific">Jatropha curcas</name>
    <name type="common">Barbados nut</name>
    <dbReference type="NCBI Taxonomy" id="180498"/>
    <lineage>
        <taxon>Eukaryota</taxon>
        <taxon>Viridiplantae</taxon>
        <taxon>Streptophyta</taxon>
        <taxon>Embryophyta</taxon>
        <taxon>Tracheophyta</taxon>
        <taxon>Spermatophyta</taxon>
        <taxon>Magnoliopsida</taxon>
        <taxon>eudicotyledons</taxon>
        <taxon>Gunneridae</taxon>
        <taxon>Pentapetalae</taxon>
        <taxon>rosids</taxon>
        <taxon>fabids</taxon>
        <taxon>Malpighiales</taxon>
        <taxon>Euphorbiaceae</taxon>
        <taxon>Crotonoideae</taxon>
        <taxon>Jatropheae</taxon>
        <taxon>Jatropha</taxon>
    </lineage>
</organism>
<reference evidence="1 2" key="1">
    <citation type="journal article" date="2014" name="PLoS ONE">
        <title>Global Analysis of Gene Expression Profiles in Physic Nut (Jatropha curcas L.) Seedlings Exposed to Salt Stress.</title>
        <authorList>
            <person name="Zhang L."/>
            <person name="Zhang C."/>
            <person name="Wu P."/>
            <person name="Chen Y."/>
            <person name="Li M."/>
            <person name="Jiang H."/>
            <person name="Wu G."/>
        </authorList>
    </citation>
    <scope>NUCLEOTIDE SEQUENCE [LARGE SCALE GENOMIC DNA]</scope>
    <source>
        <strain evidence="2">cv. GZQX0401</strain>
        <tissue evidence="1">Young leaves</tissue>
    </source>
</reference>
<accession>A0A067KPL3</accession>
<sequence length="162" mass="18108">MGLQAEDTMRLAVVEGRRRRQIGPAGGALEQRQWQRWAVAWLQGVGGGAPSWGRGCVRLIEGRGAVLRCAIWPRMKGSCCDEERRRRQIGPAGGALEQRQWQRWAVAWLQGVGGGATSWRRSCVRLIEGRGAVLRCAIWPRMKGSCCDEERRRGGPMEVRSL</sequence>
<gene>
    <name evidence="1" type="ORF">JCGZ_08560</name>
</gene>
<evidence type="ECO:0000313" key="2">
    <source>
        <dbReference type="Proteomes" id="UP000027138"/>
    </source>
</evidence>
<protein>
    <submittedName>
        <fullName evidence="1">Uncharacterized protein</fullName>
    </submittedName>
</protein>
<evidence type="ECO:0000313" key="1">
    <source>
        <dbReference type="EMBL" id="KDP36968.1"/>
    </source>
</evidence>
<keyword evidence="2" id="KW-1185">Reference proteome</keyword>
<dbReference type="Proteomes" id="UP000027138">
    <property type="component" value="Unassembled WGS sequence"/>
</dbReference>
<dbReference type="AlphaFoldDB" id="A0A067KPL3"/>
<name>A0A067KPL3_JATCU</name>
<dbReference type="EMBL" id="KK914417">
    <property type="protein sequence ID" value="KDP36968.1"/>
    <property type="molecule type" value="Genomic_DNA"/>
</dbReference>
<proteinExistence type="predicted"/>